<organism evidence="2 3">
    <name type="scientific">Sinimarinibacterium flocculans</name>
    <dbReference type="NCBI Taxonomy" id="985250"/>
    <lineage>
        <taxon>Bacteria</taxon>
        <taxon>Pseudomonadati</taxon>
        <taxon>Pseudomonadota</taxon>
        <taxon>Gammaproteobacteria</taxon>
        <taxon>Nevskiales</taxon>
        <taxon>Nevskiaceae</taxon>
        <taxon>Sinimarinibacterium</taxon>
    </lineage>
</organism>
<evidence type="ECO:0000313" key="3">
    <source>
        <dbReference type="Proteomes" id="UP000248330"/>
    </source>
</evidence>
<sequence length="99" mass="10828">MDGDVLIIPPRPAYTYVGGRVSREGPVLYEAGMQGDDYYEAAGGSGRGWFSRDLLVLPDGETQILKLRFWNYQPTAIPPGSLLLFGVADPACLPVTVRR</sequence>
<accession>A0A318EDH0</accession>
<dbReference type="Gene3D" id="3.10.560.10">
    <property type="entry name" value="Outer membrane lipoprotein wza domain like"/>
    <property type="match status" value="1"/>
</dbReference>
<dbReference type="InterPro" id="IPR010425">
    <property type="entry name" value="Caps_synth_GfcC-like_C"/>
</dbReference>
<gene>
    <name evidence="2" type="ORF">C8D93_105141</name>
</gene>
<dbReference type="EMBL" id="QICN01000005">
    <property type="protein sequence ID" value="PXV67784.1"/>
    <property type="molecule type" value="Genomic_DNA"/>
</dbReference>
<name>A0A318EDH0_9GAMM</name>
<proteinExistence type="predicted"/>
<feature type="domain" description="Capsule biosynthesis GfcC-like C-terminal" evidence="1">
    <location>
        <begin position="26"/>
        <end position="89"/>
    </location>
</feature>
<dbReference type="Pfam" id="PF06251">
    <property type="entry name" value="Caps_syn_GfcC_C"/>
    <property type="match status" value="1"/>
</dbReference>
<reference evidence="2 3" key="1">
    <citation type="submission" date="2018-04" db="EMBL/GenBank/DDBJ databases">
        <title>Genomic Encyclopedia of Type Strains, Phase IV (KMG-IV): sequencing the most valuable type-strain genomes for metagenomic binning, comparative biology and taxonomic classification.</title>
        <authorList>
            <person name="Goeker M."/>
        </authorList>
    </citation>
    <scope>NUCLEOTIDE SEQUENCE [LARGE SCALE GENOMIC DNA]</scope>
    <source>
        <strain evidence="2 3">DSM 104150</strain>
    </source>
</reference>
<protein>
    <submittedName>
        <fullName evidence="2">Capsule biosynthesis protein GfcC</fullName>
    </submittedName>
</protein>
<evidence type="ECO:0000259" key="1">
    <source>
        <dbReference type="Pfam" id="PF06251"/>
    </source>
</evidence>
<evidence type="ECO:0000313" key="2">
    <source>
        <dbReference type="EMBL" id="PXV67784.1"/>
    </source>
</evidence>
<comment type="caution">
    <text evidence="2">The sequence shown here is derived from an EMBL/GenBank/DDBJ whole genome shotgun (WGS) entry which is preliminary data.</text>
</comment>
<dbReference type="AlphaFoldDB" id="A0A318EDH0"/>
<keyword evidence="3" id="KW-1185">Reference proteome</keyword>
<dbReference type="Proteomes" id="UP000248330">
    <property type="component" value="Unassembled WGS sequence"/>
</dbReference>